<dbReference type="AlphaFoldDB" id="A0A409XM76"/>
<keyword evidence="3" id="KW-1185">Reference proteome</keyword>
<evidence type="ECO:0000256" key="1">
    <source>
        <dbReference type="SAM" id="MobiDB-lite"/>
    </source>
</evidence>
<evidence type="ECO:0000313" key="3">
    <source>
        <dbReference type="Proteomes" id="UP000283269"/>
    </source>
</evidence>
<dbReference type="EMBL" id="NHYD01001248">
    <property type="protein sequence ID" value="PPQ91796.1"/>
    <property type="molecule type" value="Genomic_DNA"/>
</dbReference>
<proteinExistence type="predicted"/>
<comment type="caution">
    <text evidence="2">The sequence shown here is derived from an EMBL/GenBank/DDBJ whole genome shotgun (WGS) entry which is preliminary data.</text>
</comment>
<dbReference type="Proteomes" id="UP000283269">
    <property type="component" value="Unassembled WGS sequence"/>
</dbReference>
<protein>
    <submittedName>
        <fullName evidence="2">Uncharacterized protein</fullName>
    </submittedName>
</protein>
<evidence type="ECO:0000313" key="2">
    <source>
        <dbReference type="EMBL" id="PPQ91796.1"/>
    </source>
</evidence>
<feature type="region of interest" description="Disordered" evidence="1">
    <location>
        <begin position="31"/>
        <end position="60"/>
    </location>
</feature>
<dbReference type="InParanoid" id="A0A409XM76"/>
<organism evidence="2 3">
    <name type="scientific">Psilocybe cyanescens</name>
    <dbReference type="NCBI Taxonomy" id="93625"/>
    <lineage>
        <taxon>Eukaryota</taxon>
        <taxon>Fungi</taxon>
        <taxon>Dikarya</taxon>
        <taxon>Basidiomycota</taxon>
        <taxon>Agaricomycotina</taxon>
        <taxon>Agaricomycetes</taxon>
        <taxon>Agaricomycetidae</taxon>
        <taxon>Agaricales</taxon>
        <taxon>Agaricineae</taxon>
        <taxon>Strophariaceae</taxon>
        <taxon>Psilocybe</taxon>
    </lineage>
</organism>
<name>A0A409XM76_PSICY</name>
<accession>A0A409XM76</accession>
<sequence length="60" mass="6577">MFGVDLFPPPTPSATEDECLALILLSRAPPQPTQQLIMPRIRTPPPPPRKPANFVHPIAP</sequence>
<gene>
    <name evidence="2" type="ORF">CVT25_000442</name>
</gene>
<reference evidence="2 3" key="1">
    <citation type="journal article" date="2018" name="Evol. Lett.">
        <title>Horizontal gene cluster transfer increased hallucinogenic mushroom diversity.</title>
        <authorList>
            <person name="Reynolds H.T."/>
            <person name="Vijayakumar V."/>
            <person name="Gluck-Thaler E."/>
            <person name="Korotkin H.B."/>
            <person name="Matheny P.B."/>
            <person name="Slot J.C."/>
        </authorList>
    </citation>
    <scope>NUCLEOTIDE SEQUENCE [LARGE SCALE GENOMIC DNA]</scope>
    <source>
        <strain evidence="2 3">2631</strain>
    </source>
</reference>